<evidence type="ECO:0000313" key="4">
    <source>
        <dbReference type="EMBL" id="SKA52723.1"/>
    </source>
</evidence>
<keyword evidence="1" id="KW-0229">DNA integration</keyword>
<dbReference type="GO" id="GO:0006310">
    <property type="term" value="P:DNA recombination"/>
    <property type="evidence" value="ECO:0007669"/>
    <property type="project" value="UniProtKB-KW"/>
</dbReference>
<dbReference type="Proteomes" id="UP000191116">
    <property type="component" value="Unassembled WGS sequence"/>
</dbReference>
<dbReference type="SUPFAM" id="SSF56349">
    <property type="entry name" value="DNA breaking-rejoining enzymes"/>
    <property type="match status" value="1"/>
</dbReference>
<dbReference type="OrthoDB" id="9788852at2"/>
<dbReference type="InterPro" id="IPR013762">
    <property type="entry name" value="Integrase-like_cat_sf"/>
</dbReference>
<dbReference type="PANTHER" id="PTHR30349">
    <property type="entry name" value="PHAGE INTEGRASE-RELATED"/>
    <property type="match status" value="1"/>
</dbReference>
<proteinExistence type="predicted"/>
<dbReference type="PROSITE" id="PS51898">
    <property type="entry name" value="TYR_RECOMBINASE"/>
    <property type="match status" value="1"/>
</dbReference>
<protein>
    <submittedName>
        <fullName evidence="4">Tyrosine recombinase XerC</fullName>
    </submittedName>
</protein>
<feature type="domain" description="Tyr recombinase" evidence="3">
    <location>
        <begin position="2"/>
        <end position="190"/>
    </location>
</feature>
<evidence type="ECO:0000259" key="3">
    <source>
        <dbReference type="PROSITE" id="PS51898"/>
    </source>
</evidence>
<dbReference type="PANTHER" id="PTHR30349:SF82">
    <property type="entry name" value="INTEGRASE_RECOMBINASE YOEC-RELATED"/>
    <property type="match status" value="1"/>
</dbReference>
<accession>A0A1T4UJ87</accession>
<dbReference type="Pfam" id="PF00589">
    <property type="entry name" value="Phage_integrase"/>
    <property type="match status" value="1"/>
</dbReference>
<dbReference type="RefSeq" id="WP_080176051.1">
    <property type="nucleotide sequence ID" value="NZ_AP024857.1"/>
</dbReference>
<dbReference type="InterPro" id="IPR002104">
    <property type="entry name" value="Integrase_catalytic"/>
</dbReference>
<organism evidence="4 5">
    <name type="scientific">Photobacterium toruni</name>
    <dbReference type="NCBI Taxonomy" id="1935446"/>
    <lineage>
        <taxon>Bacteria</taxon>
        <taxon>Pseudomonadati</taxon>
        <taxon>Pseudomonadota</taxon>
        <taxon>Gammaproteobacteria</taxon>
        <taxon>Vibrionales</taxon>
        <taxon>Vibrionaceae</taxon>
        <taxon>Photobacterium</taxon>
    </lineage>
</organism>
<dbReference type="GO" id="GO:0015074">
    <property type="term" value="P:DNA integration"/>
    <property type="evidence" value="ECO:0007669"/>
    <property type="project" value="UniProtKB-KW"/>
</dbReference>
<gene>
    <name evidence="4" type="primary">xerC_4</name>
    <name evidence="4" type="ORF">CZ814_03335</name>
</gene>
<dbReference type="EMBL" id="FUWP01000025">
    <property type="protein sequence ID" value="SKA52723.1"/>
    <property type="molecule type" value="Genomic_DNA"/>
</dbReference>
<evidence type="ECO:0000256" key="1">
    <source>
        <dbReference type="ARBA" id="ARBA00022908"/>
    </source>
</evidence>
<dbReference type="AlphaFoldDB" id="A0A1T4UJ87"/>
<name>A0A1T4UJ87_9GAMM</name>
<dbReference type="InterPro" id="IPR011010">
    <property type="entry name" value="DNA_brk_join_enz"/>
</dbReference>
<sequence>MKDVSPITDLDDVRAIYRRFQKWGKNREAELVMLGCNVALRISDLLQLKFDDIKEMDLEGRVVGYVELEEKKTRKGKKLTLNKSAMEAIKRLRLLNPDAIYLFEGTGNRTKGEHKPISRQYVSTQLIDVKESLGLDYRLNTHSLRKTFGYHAYKNNTDINVLQKLFNHSSVSETFKYIGITDERVRDVYLSVEIGL</sequence>
<dbReference type="Gene3D" id="1.10.443.10">
    <property type="entry name" value="Intergrase catalytic core"/>
    <property type="match status" value="1"/>
</dbReference>
<dbReference type="InterPro" id="IPR050090">
    <property type="entry name" value="Tyrosine_recombinase_XerCD"/>
</dbReference>
<reference evidence="4 5" key="1">
    <citation type="submission" date="2017-02" db="EMBL/GenBank/DDBJ databases">
        <authorList>
            <person name="Peterson S.W."/>
        </authorList>
    </citation>
    <scope>NUCLEOTIDE SEQUENCE [LARGE SCALE GENOMIC DNA]</scope>
    <source>
        <strain evidence="4 5">CECT 9189</strain>
    </source>
</reference>
<dbReference type="GO" id="GO:0003677">
    <property type="term" value="F:DNA binding"/>
    <property type="evidence" value="ECO:0007669"/>
    <property type="project" value="InterPro"/>
</dbReference>
<keyword evidence="2" id="KW-0233">DNA recombination</keyword>
<evidence type="ECO:0000313" key="5">
    <source>
        <dbReference type="Proteomes" id="UP000191116"/>
    </source>
</evidence>
<evidence type="ECO:0000256" key="2">
    <source>
        <dbReference type="ARBA" id="ARBA00023172"/>
    </source>
</evidence>